<gene>
    <name evidence="2" type="ORF">HRbin22_02077</name>
</gene>
<evidence type="ECO:0000313" key="2">
    <source>
        <dbReference type="EMBL" id="GBD09816.1"/>
    </source>
</evidence>
<accession>A0A2H5Y8P2</accession>
<dbReference type="Proteomes" id="UP000236642">
    <property type="component" value="Unassembled WGS sequence"/>
</dbReference>
<dbReference type="AlphaFoldDB" id="A0A2H5Y8P2"/>
<feature type="domain" description="Cupin type-2" evidence="1">
    <location>
        <begin position="39"/>
        <end position="85"/>
    </location>
</feature>
<evidence type="ECO:0000313" key="3">
    <source>
        <dbReference type="Proteomes" id="UP000236642"/>
    </source>
</evidence>
<comment type="caution">
    <text evidence="2">The sequence shown here is derived from an EMBL/GenBank/DDBJ whole genome shotgun (WGS) entry which is preliminary data.</text>
</comment>
<dbReference type="InterPro" id="IPR013096">
    <property type="entry name" value="Cupin_2"/>
</dbReference>
<evidence type="ECO:0000259" key="1">
    <source>
        <dbReference type="Pfam" id="PF07883"/>
    </source>
</evidence>
<dbReference type="InterPro" id="IPR011051">
    <property type="entry name" value="RmlC_Cupin_sf"/>
</dbReference>
<sequence>MIFRASIPEIRESLVQPFQVYPIARFGTVHVYAYRSFGEVTRHRHPEFDEVFLVYEGLVTFWTDRQELTLKPDEMIRIPRGMAHRSGSRVPSLVLLFRKDVMPERRNGDFRIGEPDVESLITVRIHDHLRARPDFTPALLMEANAVRYQGLRGSGPSPEWETRGPAFLLLLRGEIAMEARRPEWPEPVRGILGPGELAILPPGTRWRWESQERSVLLWVEDME</sequence>
<protein>
    <recommendedName>
        <fullName evidence="1">Cupin type-2 domain-containing protein</fullName>
    </recommendedName>
</protein>
<name>A0A2H5Y8P2_9CHLR</name>
<dbReference type="SUPFAM" id="SSF51182">
    <property type="entry name" value="RmlC-like cupins"/>
    <property type="match status" value="1"/>
</dbReference>
<organism evidence="2 3">
    <name type="scientific">Candidatus Thermoflexus japonica</name>
    <dbReference type="NCBI Taxonomy" id="2035417"/>
    <lineage>
        <taxon>Bacteria</taxon>
        <taxon>Bacillati</taxon>
        <taxon>Chloroflexota</taxon>
        <taxon>Thermoflexia</taxon>
        <taxon>Thermoflexales</taxon>
        <taxon>Thermoflexaceae</taxon>
        <taxon>Thermoflexus</taxon>
    </lineage>
</organism>
<dbReference type="Pfam" id="PF07883">
    <property type="entry name" value="Cupin_2"/>
    <property type="match status" value="1"/>
</dbReference>
<dbReference type="Gene3D" id="2.60.120.10">
    <property type="entry name" value="Jelly Rolls"/>
    <property type="match status" value="1"/>
</dbReference>
<dbReference type="EMBL" id="BEHY01000070">
    <property type="protein sequence ID" value="GBD09816.1"/>
    <property type="molecule type" value="Genomic_DNA"/>
</dbReference>
<dbReference type="InterPro" id="IPR014710">
    <property type="entry name" value="RmlC-like_jellyroll"/>
</dbReference>
<reference evidence="3" key="1">
    <citation type="submission" date="2017-09" db="EMBL/GenBank/DDBJ databases">
        <title>Metaegenomics of thermophilic ammonia-oxidizing enrichment culture.</title>
        <authorList>
            <person name="Kato S."/>
            <person name="Suzuki K."/>
        </authorList>
    </citation>
    <scope>NUCLEOTIDE SEQUENCE [LARGE SCALE GENOMIC DNA]</scope>
</reference>
<proteinExistence type="predicted"/>